<evidence type="ECO:0000313" key="1">
    <source>
        <dbReference type="EMBL" id="UGO46095.1"/>
    </source>
</evidence>
<accession>A0AAE9CAJ6</accession>
<sequence>MLPIYMITYILNGVRHSKCIICSNAETAVEAIDGTATILEIYKSY</sequence>
<gene>
    <name evidence="1" type="ORF">CHEWBECCA_12</name>
</gene>
<reference evidence="1 2" key="1">
    <citation type="submission" date="2021-10" db="EMBL/GenBank/DDBJ databases">
        <authorList>
            <person name="Lavering E.D."/>
            <person name="James R."/>
            <person name="Fairhom J.D."/>
            <person name="Ogilvie B.H."/>
            <person name="Thurgood T.L."/>
            <person name="Robison R.A."/>
            <person name="Grose J.H."/>
        </authorList>
    </citation>
    <scope>NUCLEOTIDE SEQUENCE [LARGE SCALE GENOMIC DNA]</scope>
</reference>
<proteinExistence type="predicted"/>
<keyword evidence="2" id="KW-1185">Reference proteome</keyword>
<dbReference type="Proteomes" id="UP000827751">
    <property type="component" value="Segment"/>
</dbReference>
<name>A0AAE9CAJ6_9CAUD</name>
<dbReference type="EMBL" id="OK499972">
    <property type="protein sequence ID" value="UGO46095.1"/>
    <property type="molecule type" value="Genomic_DNA"/>
</dbReference>
<evidence type="ECO:0000313" key="2">
    <source>
        <dbReference type="Proteomes" id="UP000827751"/>
    </source>
</evidence>
<organism evidence="1 2">
    <name type="scientific">Bacillus phage vB_BanS_Chewbecca</name>
    <dbReference type="NCBI Taxonomy" id="2894786"/>
    <lineage>
        <taxon>Viruses</taxon>
        <taxon>Duplodnaviria</taxon>
        <taxon>Heunggongvirae</taxon>
        <taxon>Uroviricota</taxon>
        <taxon>Caudoviricetes</taxon>
        <taxon>Joanripponvirinae</taxon>
        <taxon>Tsamsavirus</taxon>
        <taxon>Tsamsavirus chewbecca</taxon>
    </lineage>
</organism>
<protein>
    <submittedName>
        <fullName evidence="1">Uncharacterized protein</fullName>
    </submittedName>
</protein>